<reference evidence="3 4" key="1">
    <citation type="journal article" date="2018" name="Nat. Ecol. Evol.">
        <title>Shark genomes provide insights into elasmobranch evolution and the origin of vertebrates.</title>
        <authorList>
            <person name="Hara Y"/>
            <person name="Yamaguchi K"/>
            <person name="Onimaru K"/>
            <person name="Kadota M"/>
            <person name="Koyanagi M"/>
            <person name="Keeley SD"/>
            <person name="Tatsumi K"/>
            <person name="Tanaka K"/>
            <person name="Motone F"/>
            <person name="Kageyama Y"/>
            <person name="Nozu R"/>
            <person name="Adachi N"/>
            <person name="Nishimura O"/>
            <person name="Nakagawa R"/>
            <person name="Tanegashima C"/>
            <person name="Kiyatake I"/>
            <person name="Matsumoto R"/>
            <person name="Murakumo K"/>
            <person name="Nishida K"/>
            <person name="Terakita A"/>
            <person name="Kuratani S"/>
            <person name="Sato K"/>
            <person name="Hyodo S Kuraku.S."/>
        </authorList>
    </citation>
    <scope>NUCLEOTIDE SEQUENCE [LARGE SCALE GENOMIC DNA]</scope>
</reference>
<evidence type="ECO:0000313" key="4">
    <source>
        <dbReference type="Proteomes" id="UP000288216"/>
    </source>
</evidence>
<organism evidence="3 4">
    <name type="scientific">Scyliorhinus torazame</name>
    <name type="common">Cloudy catshark</name>
    <name type="synonym">Catulus torazame</name>
    <dbReference type="NCBI Taxonomy" id="75743"/>
    <lineage>
        <taxon>Eukaryota</taxon>
        <taxon>Metazoa</taxon>
        <taxon>Chordata</taxon>
        <taxon>Craniata</taxon>
        <taxon>Vertebrata</taxon>
        <taxon>Chondrichthyes</taxon>
        <taxon>Elasmobranchii</taxon>
        <taxon>Galeomorphii</taxon>
        <taxon>Galeoidea</taxon>
        <taxon>Carcharhiniformes</taxon>
        <taxon>Scyliorhinidae</taxon>
        <taxon>Scyliorhinus</taxon>
    </lineage>
</organism>
<name>A0A401QIU3_SCYTO</name>
<keyword evidence="4" id="KW-1185">Reference proteome</keyword>
<dbReference type="EMBL" id="BFAA01146693">
    <property type="protein sequence ID" value="GCB85277.1"/>
    <property type="molecule type" value="Genomic_DNA"/>
</dbReference>
<gene>
    <name evidence="3" type="ORF">scyTo_0025984</name>
</gene>
<feature type="coiled-coil region" evidence="2">
    <location>
        <begin position="1"/>
        <end position="105"/>
    </location>
</feature>
<dbReference type="Proteomes" id="UP000288216">
    <property type="component" value="Unassembled WGS sequence"/>
</dbReference>
<evidence type="ECO:0000256" key="2">
    <source>
        <dbReference type="SAM" id="Coils"/>
    </source>
</evidence>
<comment type="caution">
    <text evidence="3">The sequence shown here is derived from an EMBL/GenBank/DDBJ whole genome shotgun (WGS) entry which is preliminary data.</text>
</comment>
<protein>
    <submittedName>
        <fullName evidence="3">Uncharacterized protein</fullName>
    </submittedName>
</protein>
<evidence type="ECO:0000313" key="3">
    <source>
        <dbReference type="EMBL" id="GCB85277.1"/>
    </source>
</evidence>
<dbReference type="PANTHER" id="PTHR14043">
    <property type="entry name" value="CCAAT DISPLACEMENT PROTEIN-RELATED"/>
    <property type="match status" value="1"/>
</dbReference>
<keyword evidence="1 2" id="KW-0175">Coiled coil</keyword>
<dbReference type="AlphaFoldDB" id="A0A401QIU3"/>
<proteinExistence type="predicted"/>
<dbReference type="PANTHER" id="PTHR14043:SF2">
    <property type="entry name" value="HOMEOBOX PROTEIN CUT"/>
    <property type="match status" value="1"/>
</dbReference>
<sequence>MNSLQHSIESLERERSHMEGNCIELENKQNQLKKVFEASENNNGNAVFKLQKLHTEIGGLRQEIKQLNIQKDELTRKTEDMETCLREKKAELQVVMDNLRDTKEQQPSAKNSTLKKLEEKLKGRYDYEEVKKELRILKSMGGAASEGSGSQDTSKTLEVLLLEKNRLGKSRHYGMTSRKWTGSCRKLKHF</sequence>
<evidence type="ECO:0000256" key="1">
    <source>
        <dbReference type="ARBA" id="ARBA00023054"/>
    </source>
</evidence>
<dbReference type="OrthoDB" id="10257567at2759"/>
<accession>A0A401QIU3</accession>